<reference evidence="3" key="1">
    <citation type="journal article" date="2008" name="Nat. Genet.">
        <title>The Pristionchus pacificus genome provides a unique perspective on nematode lifestyle and parasitism.</title>
        <authorList>
            <person name="Dieterich C."/>
            <person name="Clifton S.W."/>
            <person name="Schuster L.N."/>
            <person name="Chinwalla A."/>
            <person name="Delehaunty K."/>
            <person name="Dinkelacker I."/>
            <person name="Fulton L."/>
            <person name="Fulton R."/>
            <person name="Godfrey J."/>
            <person name="Minx P."/>
            <person name="Mitreva M."/>
            <person name="Roeseler W."/>
            <person name="Tian H."/>
            <person name="Witte H."/>
            <person name="Yang S.P."/>
            <person name="Wilson R.K."/>
            <person name="Sommer R.J."/>
        </authorList>
    </citation>
    <scope>NUCLEOTIDE SEQUENCE [LARGE SCALE GENOMIC DNA]</scope>
    <source>
        <strain evidence="3">PS312</strain>
    </source>
</reference>
<dbReference type="GO" id="GO:0007606">
    <property type="term" value="P:sensory perception of chemical stimulus"/>
    <property type="evidence" value="ECO:0007669"/>
    <property type="project" value="InterPro"/>
</dbReference>
<dbReference type="OrthoDB" id="5832606at2759"/>
<protein>
    <submittedName>
        <fullName evidence="2">Sre-8</fullName>
    </submittedName>
</protein>
<dbReference type="Proteomes" id="UP000005239">
    <property type="component" value="Unassembled WGS sequence"/>
</dbReference>
<dbReference type="EnsemblMetazoa" id="PPA30123.1">
    <property type="protein sequence ID" value="PPA30123.1"/>
    <property type="gene ID" value="WBGene00202991"/>
</dbReference>
<dbReference type="InterPro" id="IPR004151">
    <property type="entry name" value="7TM_GPCR_serpentine_rcpt_Sre"/>
</dbReference>
<evidence type="ECO:0000256" key="1">
    <source>
        <dbReference type="ARBA" id="ARBA00006803"/>
    </source>
</evidence>
<reference evidence="2" key="2">
    <citation type="submission" date="2022-06" db="UniProtKB">
        <authorList>
            <consortium name="EnsemblMetazoa"/>
        </authorList>
    </citation>
    <scope>IDENTIFICATION</scope>
    <source>
        <strain evidence="2">PS312</strain>
    </source>
</reference>
<proteinExistence type="inferred from homology"/>
<accession>A0A8R1UK38</accession>
<sequence length="349" mass="40411">MRISSRIFHSVFQLITTMQSYLSIPMEELPLNFRLVLYFIHCTELLLILTSVSLMMFAMKILMNSAVFHVHLSVMFCIGFSVYILSTIGRLILILFELHLIQPIGGTDDPLLIGASFLRLYGIFYLIFTLIGFTGERACATYWCDDYERKTRWWIVPLISSFSFFGGFILTYTLLFDIMTWSMLVIAAGVINIAGFVPFLLLFRYNSRKWTAMRSFQQKAAISLNGYELSKRFQLLENIRVSKLLYKMSIPVFVNYLLIAGFYFSHLLCTIPYISHLSLSLFDLWIALFATSVPLMGYVIEPSWRTAARRKLRGARRVGVYESEKRRTVDSGHNTNLHFSHLSQIWDCT</sequence>
<dbReference type="AlphaFoldDB" id="A0A2A6CWB0"/>
<name>A0A2A6CWB0_PRIPA</name>
<comment type="similarity">
    <text evidence="1">Belongs to the nematode receptor-like protein sre family.</text>
</comment>
<evidence type="ECO:0000313" key="2">
    <source>
        <dbReference type="EnsemblMetazoa" id="PPA30123.1"/>
    </source>
</evidence>
<evidence type="ECO:0000313" key="3">
    <source>
        <dbReference type="Proteomes" id="UP000005239"/>
    </source>
</evidence>
<keyword evidence="3" id="KW-1185">Reference proteome</keyword>
<dbReference type="GO" id="GO:0016020">
    <property type="term" value="C:membrane"/>
    <property type="evidence" value="ECO:0007669"/>
    <property type="project" value="InterPro"/>
</dbReference>
<gene>
    <name evidence="2" type="primary">WBGene00202991</name>
</gene>
<organism evidence="2 3">
    <name type="scientific">Pristionchus pacificus</name>
    <name type="common">Parasitic nematode worm</name>
    <dbReference type="NCBI Taxonomy" id="54126"/>
    <lineage>
        <taxon>Eukaryota</taxon>
        <taxon>Metazoa</taxon>
        <taxon>Ecdysozoa</taxon>
        <taxon>Nematoda</taxon>
        <taxon>Chromadorea</taxon>
        <taxon>Rhabditida</taxon>
        <taxon>Rhabditina</taxon>
        <taxon>Diplogasteromorpha</taxon>
        <taxon>Diplogasteroidea</taxon>
        <taxon>Neodiplogasteridae</taxon>
        <taxon>Pristionchus</taxon>
    </lineage>
</organism>
<dbReference type="PANTHER" id="PTHR23128">
    <property type="entry name" value="SERPENTINE RECEPTOR, CLASS E (EPSILON)-RELATED"/>
    <property type="match status" value="1"/>
</dbReference>
<dbReference type="Pfam" id="PF03125">
    <property type="entry name" value="Sre"/>
    <property type="match status" value="1"/>
</dbReference>
<dbReference type="PANTHER" id="PTHR23128:SF145">
    <property type="entry name" value="SERPENTINE RECEPTOR, CLASS E (EPSILON)"/>
    <property type="match status" value="1"/>
</dbReference>
<accession>A0A2A6CWB0</accession>